<feature type="region of interest" description="Disordered" evidence="1">
    <location>
        <begin position="514"/>
        <end position="533"/>
    </location>
</feature>
<dbReference type="PROSITE" id="PS50003">
    <property type="entry name" value="PH_DOMAIN"/>
    <property type="match status" value="1"/>
</dbReference>
<comment type="caution">
    <text evidence="3">The sequence shown here is derived from an EMBL/GenBank/DDBJ whole genome shotgun (WGS) entry which is preliminary data.</text>
</comment>
<evidence type="ECO:0000313" key="4">
    <source>
        <dbReference type="Proteomes" id="UP000225706"/>
    </source>
</evidence>
<dbReference type="Proteomes" id="UP000225706">
    <property type="component" value="Unassembled WGS sequence"/>
</dbReference>
<sequence>MKSFDANNNERILKHGYLLKQSDLLKQWNLRYFVLSKECLCYYRTEKQSVEEVPKEVIFFNDMSLYIDELPDKQTKYCLKLVKRSVTAGKIANRTFHLCCFSEHERNEWLSQILHAKAIALLVDPTTWMGSQEASKDDMDLGLTNSTSGVKLASARVILQKCRRKLSLSANTRDSRSCLFLDDSNIKRRRKSTPRLSQEWRNTLMNGAVKVVDSEKSALCREVFIDCSHFDLTFRGIPVLSEYAESLESWKERCLQKISVIGVDPASIPAEKFSPKCLPPVEASDLLSYLVLETSFYTKKQFKAFKSLEAFNQMVSGFVTSVVGKVIAGKMSQTPYPPTGGAYSGQLMYPGEQQPGYGSTAPAQGAPPQGYSPPQQGYPPQQQPGYGPPQQQGSYRPPQQQGGYNGPPLQGGYAPPQQQPGYGLPQQQGYPPMQAQHQYDGGPPLQQQGYGGVPNQQQAFIPPTGEAQTPSYTGSDVPDQDVDDNENAAPPPPTAPPAEMFGKFAGYESVGFGTDYLPPPPPYEPPKQQQTPEQIFQQATAISEDQARDALLAFVAENCCYGKKAAKDMDIKDIAPSSAYHPCHDCMASGYKRCYKCYGRGRVYSTFTSKTGKTVIGKLHNLQLYDHSTLPKLSCLSETHEYCWTTVTMSQAPYPPTGHAYGHAYGPAQGYQAGQPQIGFAPQPGYGPPPPQQPGYGPPPPQQPGYGPQPPQQQGYASLAFTGE</sequence>
<name>A0A2B4RSI2_STYPI</name>
<accession>A0A2B4RSI2</accession>
<dbReference type="InterPro" id="IPR052789">
    <property type="entry name" value="SSUH2_homolog"/>
</dbReference>
<evidence type="ECO:0000256" key="1">
    <source>
        <dbReference type="SAM" id="MobiDB-lite"/>
    </source>
</evidence>
<dbReference type="SMART" id="SM00233">
    <property type="entry name" value="PH"/>
    <property type="match status" value="1"/>
</dbReference>
<dbReference type="OrthoDB" id="3355217at2759"/>
<proteinExistence type="predicted"/>
<feature type="compositionally biased region" description="Pro residues" evidence="1">
    <location>
        <begin position="685"/>
        <end position="711"/>
    </location>
</feature>
<reference evidence="4" key="1">
    <citation type="journal article" date="2017" name="bioRxiv">
        <title>Comparative analysis of the genomes of Stylophora pistillata and Acropora digitifera provides evidence for extensive differences between species of corals.</title>
        <authorList>
            <person name="Voolstra C.R."/>
            <person name="Li Y."/>
            <person name="Liew Y.J."/>
            <person name="Baumgarten S."/>
            <person name="Zoccola D."/>
            <person name="Flot J.-F."/>
            <person name="Tambutte S."/>
            <person name="Allemand D."/>
            <person name="Aranda M."/>
        </authorList>
    </citation>
    <scope>NUCLEOTIDE SEQUENCE [LARGE SCALE GENOMIC DNA]</scope>
</reference>
<evidence type="ECO:0000313" key="3">
    <source>
        <dbReference type="EMBL" id="PFX20126.1"/>
    </source>
</evidence>
<dbReference type="InterPro" id="IPR001849">
    <property type="entry name" value="PH_domain"/>
</dbReference>
<feature type="region of interest" description="Disordered" evidence="1">
    <location>
        <begin position="343"/>
        <end position="501"/>
    </location>
</feature>
<dbReference type="AlphaFoldDB" id="A0A2B4RSI2"/>
<dbReference type="Pfam" id="PF00169">
    <property type="entry name" value="PH"/>
    <property type="match status" value="1"/>
</dbReference>
<organism evidence="3 4">
    <name type="scientific">Stylophora pistillata</name>
    <name type="common">Smooth cauliflower coral</name>
    <dbReference type="NCBI Taxonomy" id="50429"/>
    <lineage>
        <taxon>Eukaryota</taxon>
        <taxon>Metazoa</taxon>
        <taxon>Cnidaria</taxon>
        <taxon>Anthozoa</taxon>
        <taxon>Hexacorallia</taxon>
        <taxon>Scleractinia</taxon>
        <taxon>Astrocoeniina</taxon>
        <taxon>Pocilloporidae</taxon>
        <taxon>Stylophora</taxon>
    </lineage>
</organism>
<feature type="region of interest" description="Disordered" evidence="1">
    <location>
        <begin position="672"/>
        <end position="724"/>
    </location>
</feature>
<dbReference type="SUPFAM" id="SSF50729">
    <property type="entry name" value="PH domain-like"/>
    <property type="match status" value="1"/>
</dbReference>
<protein>
    <submittedName>
        <fullName evidence="3">Differentially expressed in FDCP 6-like</fullName>
    </submittedName>
</protein>
<dbReference type="STRING" id="50429.A0A2B4RSI2"/>
<dbReference type="PANTHER" id="PTHR48465:SF1">
    <property type="entry name" value="PROTEIN SSUH2 HOMOLOG"/>
    <property type="match status" value="1"/>
</dbReference>
<dbReference type="Gene3D" id="2.30.29.30">
    <property type="entry name" value="Pleckstrin-homology domain (PH domain)/Phosphotyrosine-binding domain (PTB)"/>
    <property type="match status" value="1"/>
</dbReference>
<keyword evidence="4" id="KW-1185">Reference proteome</keyword>
<gene>
    <name evidence="3" type="primary">DEF6</name>
    <name evidence="3" type="ORF">AWC38_SpisGene15443</name>
</gene>
<evidence type="ECO:0000259" key="2">
    <source>
        <dbReference type="PROSITE" id="PS50003"/>
    </source>
</evidence>
<feature type="compositionally biased region" description="Low complexity" evidence="1">
    <location>
        <begin position="362"/>
        <end position="448"/>
    </location>
</feature>
<dbReference type="InterPro" id="IPR011993">
    <property type="entry name" value="PH-like_dom_sf"/>
</dbReference>
<dbReference type="PANTHER" id="PTHR48465">
    <property type="entry name" value="PROTEIN SSUH2 HOMOLOG"/>
    <property type="match status" value="1"/>
</dbReference>
<feature type="domain" description="PH" evidence="2">
    <location>
        <begin position="11"/>
        <end position="118"/>
    </location>
</feature>
<dbReference type="EMBL" id="LSMT01000329">
    <property type="protein sequence ID" value="PFX20126.1"/>
    <property type="molecule type" value="Genomic_DNA"/>
</dbReference>